<dbReference type="OrthoDB" id="368476at2"/>
<dbReference type="RefSeq" id="WP_132576498.1">
    <property type="nucleotide sequence ID" value="NZ_CBCSGL010000071.1"/>
</dbReference>
<dbReference type="Proteomes" id="UP000295110">
    <property type="component" value="Unassembled WGS sequence"/>
</dbReference>
<dbReference type="AlphaFoldDB" id="A0A4R3UDE9"/>
<gene>
    <name evidence="1" type="ORF">EV671_105117</name>
</gene>
<evidence type="ECO:0000313" key="2">
    <source>
        <dbReference type="Proteomes" id="UP000295110"/>
    </source>
</evidence>
<dbReference type="Gene3D" id="3.40.190.10">
    <property type="entry name" value="Periplasmic binding protein-like II"/>
    <property type="match status" value="2"/>
</dbReference>
<proteinExistence type="predicted"/>
<keyword evidence="2" id="KW-1185">Reference proteome</keyword>
<accession>A0A4R3UDE9</accession>
<reference evidence="1 2" key="1">
    <citation type="submission" date="2019-03" db="EMBL/GenBank/DDBJ databases">
        <title>Genomic Encyclopedia of Type Strains, Phase IV (KMG-IV): sequencing the most valuable type-strain genomes for metagenomic binning, comparative biology and taxonomic classification.</title>
        <authorList>
            <person name="Goeker M."/>
        </authorList>
    </citation>
    <scope>NUCLEOTIDE SEQUENCE [LARGE SCALE GENOMIC DNA]</scope>
    <source>
        <strain evidence="1 2">DSM 654</strain>
    </source>
</reference>
<sequence length="245" mass="27448">MRRRALLLSGWPVAWAGGAVEPAAAQAEELRLSRFPKSANQLIASHILQEVYRRCGLAARIEPLPPSRAPIEALAGRLDGEVSRLRRHQDDYPALVRVVPAFDYFVMTAFSKRRIAVASREDLRRYRVGAIRGVQVVNDLVAGLEGVERAANSESLFMMLAADRFDIAVDVDINGAVQIHRLRQSGIQPVGVLLQAEVFHYLAPHRAYLQARLSEAISDMRRSGELERLKRRFSQQFIELGLEAD</sequence>
<comment type="caution">
    <text evidence="1">The sequence shown here is derived from an EMBL/GenBank/DDBJ whole genome shotgun (WGS) entry which is preliminary data.</text>
</comment>
<organism evidence="1 2">
    <name type="scientific">Roseateles saccharophilus</name>
    <name type="common">Pseudomonas saccharophila</name>
    <dbReference type="NCBI Taxonomy" id="304"/>
    <lineage>
        <taxon>Bacteria</taxon>
        <taxon>Pseudomonadati</taxon>
        <taxon>Pseudomonadota</taxon>
        <taxon>Betaproteobacteria</taxon>
        <taxon>Burkholderiales</taxon>
        <taxon>Sphaerotilaceae</taxon>
        <taxon>Roseateles</taxon>
    </lineage>
</organism>
<protein>
    <submittedName>
        <fullName evidence="1">ABC-type amino acid transport substrate-binding protein</fullName>
    </submittedName>
</protein>
<dbReference type="EMBL" id="SMBU01000051">
    <property type="protein sequence ID" value="TCU84964.1"/>
    <property type="molecule type" value="Genomic_DNA"/>
</dbReference>
<dbReference type="SUPFAM" id="SSF53850">
    <property type="entry name" value="Periplasmic binding protein-like II"/>
    <property type="match status" value="1"/>
</dbReference>
<name>A0A4R3UDE9_ROSSA</name>
<evidence type="ECO:0000313" key="1">
    <source>
        <dbReference type="EMBL" id="TCU84964.1"/>
    </source>
</evidence>